<dbReference type="InterPro" id="IPR037401">
    <property type="entry name" value="SnoaL-like"/>
</dbReference>
<name>A0A2N5M6J3_9BACI</name>
<dbReference type="InterPro" id="IPR032710">
    <property type="entry name" value="NTF2-like_dom_sf"/>
</dbReference>
<organism evidence="2 3">
    <name type="scientific">Peribacillus deserti</name>
    <dbReference type="NCBI Taxonomy" id="673318"/>
    <lineage>
        <taxon>Bacteria</taxon>
        <taxon>Bacillati</taxon>
        <taxon>Bacillota</taxon>
        <taxon>Bacilli</taxon>
        <taxon>Bacillales</taxon>
        <taxon>Bacillaceae</taxon>
        <taxon>Peribacillus</taxon>
    </lineage>
</organism>
<dbReference type="AlphaFoldDB" id="A0A2N5M6J3"/>
<evidence type="ECO:0000313" key="3">
    <source>
        <dbReference type="Proteomes" id="UP000234748"/>
    </source>
</evidence>
<reference evidence="2 3" key="1">
    <citation type="submission" date="2017-11" db="EMBL/GenBank/DDBJ databases">
        <title>Comparitive Functional Genomics of Dry Heat Resistant strains isolated from the Viking Spacecraft.</title>
        <authorList>
            <person name="Seuylemezian A."/>
            <person name="Cooper K."/>
            <person name="Vaishampayan P."/>
        </authorList>
    </citation>
    <scope>NUCLEOTIDE SEQUENCE [LARGE SCALE GENOMIC DNA]</scope>
    <source>
        <strain evidence="2 3">V1-29</strain>
    </source>
</reference>
<dbReference type="OrthoDB" id="9797498at2"/>
<keyword evidence="3" id="KW-1185">Reference proteome</keyword>
<dbReference type="EMBL" id="PGUY01000031">
    <property type="protein sequence ID" value="PLT29979.1"/>
    <property type="molecule type" value="Genomic_DNA"/>
</dbReference>
<dbReference type="SUPFAM" id="SSF54427">
    <property type="entry name" value="NTF2-like"/>
    <property type="match status" value="1"/>
</dbReference>
<proteinExistence type="predicted"/>
<evidence type="ECO:0000259" key="1">
    <source>
        <dbReference type="Pfam" id="PF12680"/>
    </source>
</evidence>
<evidence type="ECO:0000313" key="2">
    <source>
        <dbReference type="EMBL" id="PLT29979.1"/>
    </source>
</evidence>
<dbReference type="Pfam" id="PF12680">
    <property type="entry name" value="SnoaL_2"/>
    <property type="match status" value="1"/>
</dbReference>
<dbReference type="RefSeq" id="WP_101641891.1">
    <property type="nucleotide sequence ID" value="NZ_PGUY01000031.1"/>
</dbReference>
<dbReference type="GO" id="GO:0016853">
    <property type="term" value="F:isomerase activity"/>
    <property type="evidence" value="ECO:0007669"/>
    <property type="project" value="UniProtKB-KW"/>
</dbReference>
<dbReference type="PIRSF" id="PIRSF030561">
    <property type="entry name" value="UCP030561"/>
    <property type="match status" value="1"/>
</dbReference>
<feature type="domain" description="SnoaL-like" evidence="1">
    <location>
        <begin position="11"/>
        <end position="107"/>
    </location>
</feature>
<gene>
    <name evidence="2" type="ORF">CUU66_10660</name>
</gene>
<dbReference type="Proteomes" id="UP000234748">
    <property type="component" value="Unassembled WGS sequence"/>
</dbReference>
<dbReference type="Gene3D" id="3.10.450.50">
    <property type="match status" value="1"/>
</dbReference>
<dbReference type="InterPro" id="IPR008317">
    <property type="entry name" value="UCP030561"/>
</dbReference>
<keyword evidence="2" id="KW-0413">Isomerase</keyword>
<comment type="caution">
    <text evidence="2">The sequence shown here is derived from an EMBL/GenBank/DDBJ whole genome shotgun (WGS) entry which is preliminary data.</text>
</comment>
<protein>
    <submittedName>
        <fullName evidence="2">Steroid delta-isomerase</fullName>
    </submittedName>
</protein>
<accession>A0A2N5M6J3</accession>
<sequence>MSLSPVELAKKQLDAYNRQDIDAFLSAYSSNVEVREFPSNNLIYSGNDKMREVYTNLFKANPKQHAELKARTAHLNVVIDHELVTGRTNRIDAEAVAMYEIKDGSISKVWFIK</sequence>